<dbReference type="InterPro" id="IPR023198">
    <property type="entry name" value="PGP-like_dom2"/>
</dbReference>
<proteinExistence type="inferred from homology"/>
<dbReference type="InterPro" id="IPR041492">
    <property type="entry name" value="HAD_2"/>
</dbReference>
<keyword evidence="6" id="KW-1185">Reference proteome</keyword>
<comment type="catalytic activity">
    <reaction evidence="1">
        <text>2-phosphoglycolate + H2O = glycolate + phosphate</text>
        <dbReference type="Rhea" id="RHEA:14369"/>
        <dbReference type="ChEBI" id="CHEBI:15377"/>
        <dbReference type="ChEBI" id="CHEBI:29805"/>
        <dbReference type="ChEBI" id="CHEBI:43474"/>
        <dbReference type="ChEBI" id="CHEBI:58033"/>
        <dbReference type="EC" id="3.1.3.18"/>
    </reaction>
</comment>
<dbReference type="SFLD" id="SFLDS00003">
    <property type="entry name" value="Haloacid_Dehalogenase"/>
    <property type="match status" value="1"/>
</dbReference>
<evidence type="ECO:0000256" key="3">
    <source>
        <dbReference type="ARBA" id="ARBA00006171"/>
    </source>
</evidence>
<gene>
    <name evidence="5" type="ORF">QEH59_16430</name>
</gene>
<comment type="pathway">
    <text evidence="2">Organic acid metabolism; glycolate biosynthesis; glycolate from 2-phosphoglycolate: step 1/1.</text>
</comment>
<comment type="similarity">
    <text evidence="3">Belongs to the HAD-like hydrolase superfamily. CbbY/CbbZ/Gph/YieH family.</text>
</comment>
<dbReference type="SFLD" id="SFLDG01129">
    <property type="entry name" value="C1.5:_HAD__Beta-PGM__Phosphata"/>
    <property type="match status" value="1"/>
</dbReference>
<dbReference type="EMBL" id="JARXIC010000042">
    <property type="protein sequence ID" value="MDQ8196024.1"/>
    <property type="molecule type" value="Genomic_DNA"/>
</dbReference>
<dbReference type="EC" id="3.1.3.18" evidence="4"/>
<reference evidence="5 6" key="1">
    <citation type="submission" date="2023-04" db="EMBL/GenBank/DDBJ databases">
        <title>A novel bacteria isolated from coastal sediment.</title>
        <authorList>
            <person name="Liu X.-J."/>
            <person name="Du Z.-J."/>
        </authorList>
    </citation>
    <scope>NUCLEOTIDE SEQUENCE [LARGE SCALE GENOMIC DNA]</scope>
    <source>
        <strain evidence="5 6">SDUM461004</strain>
    </source>
</reference>
<dbReference type="Gene3D" id="1.10.150.240">
    <property type="entry name" value="Putative phosphatase, domain 2"/>
    <property type="match status" value="1"/>
</dbReference>
<dbReference type="InterPro" id="IPR023214">
    <property type="entry name" value="HAD_sf"/>
</dbReference>
<evidence type="ECO:0000313" key="6">
    <source>
        <dbReference type="Proteomes" id="UP001243717"/>
    </source>
</evidence>
<comment type="caution">
    <text evidence="5">The sequence shown here is derived from an EMBL/GenBank/DDBJ whole genome shotgun (WGS) entry which is preliminary data.</text>
</comment>
<dbReference type="Gene3D" id="3.40.50.1000">
    <property type="entry name" value="HAD superfamily/HAD-like"/>
    <property type="match status" value="1"/>
</dbReference>
<evidence type="ECO:0000256" key="4">
    <source>
        <dbReference type="ARBA" id="ARBA00013078"/>
    </source>
</evidence>
<dbReference type="Proteomes" id="UP001243717">
    <property type="component" value="Unassembled WGS sequence"/>
</dbReference>
<organism evidence="5 6">
    <name type="scientific">Thalassobacterium sedimentorum</name>
    <dbReference type="NCBI Taxonomy" id="3041258"/>
    <lineage>
        <taxon>Bacteria</taxon>
        <taxon>Pseudomonadati</taxon>
        <taxon>Verrucomicrobiota</taxon>
        <taxon>Opitutia</taxon>
        <taxon>Puniceicoccales</taxon>
        <taxon>Coraliomargaritaceae</taxon>
        <taxon>Thalassobacterium</taxon>
    </lineage>
</organism>
<evidence type="ECO:0000256" key="2">
    <source>
        <dbReference type="ARBA" id="ARBA00004818"/>
    </source>
</evidence>
<dbReference type="SUPFAM" id="SSF56784">
    <property type="entry name" value="HAD-like"/>
    <property type="match status" value="1"/>
</dbReference>
<dbReference type="GO" id="GO:0016787">
    <property type="term" value="F:hydrolase activity"/>
    <property type="evidence" value="ECO:0007669"/>
    <property type="project" value="UniProtKB-KW"/>
</dbReference>
<dbReference type="InterPro" id="IPR036412">
    <property type="entry name" value="HAD-like_sf"/>
</dbReference>
<dbReference type="InterPro" id="IPR050155">
    <property type="entry name" value="HAD-like_hydrolase_sf"/>
</dbReference>
<protein>
    <recommendedName>
        <fullName evidence="4">phosphoglycolate phosphatase</fullName>
        <ecNumber evidence="4">3.1.3.18</ecNumber>
    </recommendedName>
</protein>
<dbReference type="PANTHER" id="PTHR43434:SF1">
    <property type="entry name" value="PHOSPHOGLYCOLATE PHOSPHATASE"/>
    <property type="match status" value="1"/>
</dbReference>
<evidence type="ECO:0000256" key="1">
    <source>
        <dbReference type="ARBA" id="ARBA00000830"/>
    </source>
</evidence>
<accession>A0ABU1AMW5</accession>
<name>A0ABU1AMW5_9BACT</name>
<sequence length="215" mass="23907">MTYKHVIWDWNGTLLNDTSLCVEVLNGLLARRGRASITDVDYRANFGFPVIHFYEYLGFDTDVDSFDQVSREFIGDYEARWFQECALHADVGQLLAALTELGLTQSVLSAAKQEALDSGIRHYGIRSHFTGLAGTDNIYAQGKVARGRSWIEQLPWRPEEVVLIGDTLHDFEVAEAIGAECILLSHGHHSAERLAVTGKPVLGSMSELLDLLQQG</sequence>
<evidence type="ECO:0000313" key="5">
    <source>
        <dbReference type="EMBL" id="MDQ8196024.1"/>
    </source>
</evidence>
<dbReference type="Pfam" id="PF13419">
    <property type="entry name" value="HAD_2"/>
    <property type="match status" value="1"/>
</dbReference>
<keyword evidence="5" id="KW-0378">Hydrolase</keyword>
<dbReference type="RefSeq" id="WP_308986468.1">
    <property type="nucleotide sequence ID" value="NZ_JARXIC010000042.1"/>
</dbReference>
<dbReference type="PANTHER" id="PTHR43434">
    <property type="entry name" value="PHOSPHOGLYCOLATE PHOSPHATASE"/>
    <property type="match status" value="1"/>
</dbReference>